<dbReference type="InterPro" id="IPR001647">
    <property type="entry name" value="HTH_TetR"/>
</dbReference>
<evidence type="ECO:0000256" key="4">
    <source>
        <dbReference type="PROSITE-ProRule" id="PRU00335"/>
    </source>
</evidence>
<keyword evidence="7" id="KW-1185">Reference proteome</keyword>
<dbReference type="RefSeq" id="WP_312986819.1">
    <property type="nucleotide sequence ID" value="NZ_BAAAUI010000031.1"/>
</dbReference>
<dbReference type="SUPFAM" id="SSF46689">
    <property type="entry name" value="Homeodomain-like"/>
    <property type="match status" value="1"/>
</dbReference>
<sequence length="218" mass="23337">MNDRRERFREQTIAEVKEHALAQVAEAGATGVSVNAIAKRMGVTGPALYRYFASRDALLTALISDAYHDLADTVTEATTGAAGQRARAYAAAFRGWALAQPHRYLLLFGTPVPGYQAPADTIAAANRAMTVLLTVFDDTERKPGPDLPGQLQDELAAWAARAGHGGRSPAELHWALTAWSRLHGLVSLEVTGQFGPMGITAGALYEREVDELVAELPG</sequence>
<evidence type="ECO:0000256" key="2">
    <source>
        <dbReference type="ARBA" id="ARBA00023125"/>
    </source>
</evidence>
<dbReference type="PROSITE" id="PS50977">
    <property type="entry name" value="HTH_TETR_2"/>
    <property type="match status" value="1"/>
</dbReference>
<keyword evidence="2 4" id="KW-0238">DNA-binding</keyword>
<dbReference type="PANTHER" id="PTHR30055:SF243">
    <property type="entry name" value="HTH-TYPE TRANSCRIPTIONAL REGULATOR RV1816"/>
    <property type="match status" value="1"/>
</dbReference>
<evidence type="ECO:0000256" key="1">
    <source>
        <dbReference type="ARBA" id="ARBA00023015"/>
    </source>
</evidence>
<dbReference type="InterPro" id="IPR050109">
    <property type="entry name" value="HTH-type_TetR-like_transc_reg"/>
</dbReference>
<dbReference type="Gene3D" id="1.10.357.10">
    <property type="entry name" value="Tetracycline Repressor, domain 2"/>
    <property type="match status" value="1"/>
</dbReference>
<comment type="caution">
    <text evidence="6">The sequence shown here is derived from an EMBL/GenBank/DDBJ whole genome shotgun (WGS) entry which is preliminary data.</text>
</comment>
<keyword evidence="1" id="KW-0805">Transcription regulation</keyword>
<organism evidence="6 7">
    <name type="scientific">Crossiella cryophila</name>
    <dbReference type="NCBI Taxonomy" id="43355"/>
    <lineage>
        <taxon>Bacteria</taxon>
        <taxon>Bacillati</taxon>
        <taxon>Actinomycetota</taxon>
        <taxon>Actinomycetes</taxon>
        <taxon>Pseudonocardiales</taxon>
        <taxon>Pseudonocardiaceae</taxon>
        <taxon>Crossiella</taxon>
    </lineage>
</organism>
<gene>
    <name evidence="6" type="ORF">HNR67_001769</name>
</gene>
<protein>
    <submittedName>
        <fullName evidence="6">AcrR family transcriptional regulator</fullName>
    </submittedName>
</protein>
<evidence type="ECO:0000259" key="5">
    <source>
        <dbReference type="PROSITE" id="PS50977"/>
    </source>
</evidence>
<evidence type="ECO:0000313" key="7">
    <source>
        <dbReference type="Proteomes" id="UP000533598"/>
    </source>
</evidence>
<evidence type="ECO:0000313" key="6">
    <source>
        <dbReference type="EMBL" id="MBB4675651.1"/>
    </source>
</evidence>
<accession>A0A7W7FR68</accession>
<dbReference type="GO" id="GO:0000976">
    <property type="term" value="F:transcription cis-regulatory region binding"/>
    <property type="evidence" value="ECO:0007669"/>
    <property type="project" value="TreeGrafter"/>
</dbReference>
<dbReference type="InterPro" id="IPR025996">
    <property type="entry name" value="MT1864/Rv1816-like_C"/>
</dbReference>
<dbReference type="InterPro" id="IPR036271">
    <property type="entry name" value="Tet_transcr_reg_TetR-rel_C_sf"/>
</dbReference>
<keyword evidence="3" id="KW-0804">Transcription</keyword>
<dbReference type="GO" id="GO:0003700">
    <property type="term" value="F:DNA-binding transcription factor activity"/>
    <property type="evidence" value="ECO:0007669"/>
    <property type="project" value="TreeGrafter"/>
</dbReference>
<dbReference type="PANTHER" id="PTHR30055">
    <property type="entry name" value="HTH-TYPE TRANSCRIPTIONAL REGULATOR RUTR"/>
    <property type="match status" value="1"/>
</dbReference>
<dbReference type="Pfam" id="PF13305">
    <property type="entry name" value="TetR_C_33"/>
    <property type="match status" value="1"/>
</dbReference>
<dbReference type="AlphaFoldDB" id="A0A7W7FR68"/>
<dbReference type="EMBL" id="JACHMH010000001">
    <property type="protein sequence ID" value="MBB4675651.1"/>
    <property type="molecule type" value="Genomic_DNA"/>
</dbReference>
<reference evidence="6 7" key="1">
    <citation type="submission" date="2020-08" db="EMBL/GenBank/DDBJ databases">
        <title>Sequencing the genomes of 1000 actinobacteria strains.</title>
        <authorList>
            <person name="Klenk H.-P."/>
        </authorList>
    </citation>
    <scope>NUCLEOTIDE SEQUENCE [LARGE SCALE GENOMIC DNA]</scope>
    <source>
        <strain evidence="6 7">DSM 44230</strain>
    </source>
</reference>
<proteinExistence type="predicted"/>
<name>A0A7W7FR68_9PSEU</name>
<evidence type="ECO:0000256" key="3">
    <source>
        <dbReference type="ARBA" id="ARBA00023163"/>
    </source>
</evidence>
<dbReference type="Pfam" id="PF00440">
    <property type="entry name" value="TetR_N"/>
    <property type="match status" value="1"/>
</dbReference>
<dbReference type="SUPFAM" id="SSF48498">
    <property type="entry name" value="Tetracyclin repressor-like, C-terminal domain"/>
    <property type="match status" value="1"/>
</dbReference>
<dbReference type="Proteomes" id="UP000533598">
    <property type="component" value="Unassembled WGS sequence"/>
</dbReference>
<feature type="DNA-binding region" description="H-T-H motif" evidence="4">
    <location>
        <begin position="33"/>
        <end position="52"/>
    </location>
</feature>
<dbReference type="InterPro" id="IPR009057">
    <property type="entry name" value="Homeodomain-like_sf"/>
</dbReference>
<feature type="domain" description="HTH tetR-type" evidence="5">
    <location>
        <begin position="10"/>
        <end position="70"/>
    </location>
</feature>